<feature type="chain" id="PRO_5016752976" description="Secreted protein" evidence="1">
    <location>
        <begin position="35"/>
        <end position="114"/>
    </location>
</feature>
<evidence type="ECO:0000313" key="2">
    <source>
        <dbReference type="EMBL" id="RDX47124.1"/>
    </source>
</evidence>
<feature type="signal peptide" evidence="1">
    <location>
        <begin position="1"/>
        <end position="34"/>
    </location>
</feature>
<dbReference type="AlphaFoldDB" id="A0A371D3K4"/>
<evidence type="ECO:0008006" key="4">
    <source>
        <dbReference type="Google" id="ProtNLM"/>
    </source>
</evidence>
<evidence type="ECO:0000313" key="3">
    <source>
        <dbReference type="Proteomes" id="UP000256964"/>
    </source>
</evidence>
<name>A0A371D3K4_9APHY</name>
<sequence length="114" mass="12521">MCRSIVRRESAAKFSRALVMTLLSSLTIEDTVGAREYCPPPPTLLLPIRRRYSGLAVAPSSDHSSQCETASRGDRYNRTWAPGTVPVILPHSARVAIGLLRGPRRPLLTTAHSR</sequence>
<keyword evidence="3" id="KW-1185">Reference proteome</keyword>
<dbReference type="Proteomes" id="UP000256964">
    <property type="component" value="Unassembled WGS sequence"/>
</dbReference>
<keyword evidence="1" id="KW-0732">Signal</keyword>
<accession>A0A371D3K4</accession>
<reference evidence="2 3" key="1">
    <citation type="journal article" date="2018" name="Biotechnol. Biofuels">
        <title>Integrative visual omics of the white-rot fungus Polyporus brumalis exposes the biotechnological potential of its oxidative enzymes for delignifying raw plant biomass.</title>
        <authorList>
            <person name="Miyauchi S."/>
            <person name="Rancon A."/>
            <person name="Drula E."/>
            <person name="Hage H."/>
            <person name="Chaduli D."/>
            <person name="Favel A."/>
            <person name="Grisel S."/>
            <person name="Henrissat B."/>
            <person name="Herpoel-Gimbert I."/>
            <person name="Ruiz-Duenas F.J."/>
            <person name="Chevret D."/>
            <person name="Hainaut M."/>
            <person name="Lin J."/>
            <person name="Wang M."/>
            <person name="Pangilinan J."/>
            <person name="Lipzen A."/>
            <person name="Lesage-Meessen L."/>
            <person name="Navarro D."/>
            <person name="Riley R."/>
            <person name="Grigoriev I.V."/>
            <person name="Zhou S."/>
            <person name="Raouche S."/>
            <person name="Rosso M.N."/>
        </authorList>
    </citation>
    <scope>NUCLEOTIDE SEQUENCE [LARGE SCALE GENOMIC DNA]</scope>
    <source>
        <strain evidence="2 3">BRFM 1820</strain>
    </source>
</reference>
<organism evidence="2 3">
    <name type="scientific">Lentinus brumalis</name>
    <dbReference type="NCBI Taxonomy" id="2498619"/>
    <lineage>
        <taxon>Eukaryota</taxon>
        <taxon>Fungi</taxon>
        <taxon>Dikarya</taxon>
        <taxon>Basidiomycota</taxon>
        <taxon>Agaricomycotina</taxon>
        <taxon>Agaricomycetes</taxon>
        <taxon>Polyporales</taxon>
        <taxon>Polyporaceae</taxon>
        <taxon>Lentinus</taxon>
    </lineage>
</organism>
<dbReference type="EMBL" id="KZ857421">
    <property type="protein sequence ID" value="RDX47124.1"/>
    <property type="molecule type" value="Genomic_DNA"/>
</dbReference>
<proteinExistence type="predicted"/>
<gene>
    <name evidence="2" type="ORF">OH76DRAFT_796279</name>
</gene>
<evidence type="ECO:0000256" key="1">
    <source>
        <dbReference type="SAM" id="SignalP"/>
    </source>
</evidence>
<protein>
    <recommendedName>
        <fullName evidence="4">Secreted protein</fullName>
    </recommendedName>
</protein>